<dbReference type="InterPro" id="IPR043502">
    <property type="entry name" value="DNA/RNA_pol_sf"/>
</dbReference>
<feature type="region of interest" description="Disordered" evidence="1">
    <location>
        <begin position="499"/>
        <end position="548"/>
    </location>
</feature>
<dbReference type="PROSITE" id="PS50878">
    <property type="entry name" value="RT_POL"/>
    <property type="match status" value="1"/>
</dbReference>
<keyword evidence="4" id="KW-1185">Reference proteome</keyword>
<evidence type="ECO:0000259" key="2">
    <source>
        <dbReference type="PROSITE" id="PS50878"/>
    </source>
</evidence>
<proteinExistence type="predicted"/>
<evidence type="ECO:0000313" key="3">
    <source>
        <dbReference type="EMBL" id="GIQ87225.1"/>
    </source>
</evidence>
<feature type="compositionally biased region" description="Low complexity" evidence="1">
    <location>
        <begin position="1"/>
        <end position="13"/>
    </location>
</feature>
<dbReference type="InterPro" id="IPR052055">
    <property type="entry name" value="Hepadnavirus_pol/RT"/>
</dbReference>
<dbReference type="OrthoDB" id="7462124at2759"/>
<dbReference type="CDD" id="cd09275">
    <property type="entry name" value="RNase_HI_RT_DIRS1"/>
    <property type="match status" value="1"/>
</dbReference>
<evidence type="ECO:0000256" key="1">
    <source>
        <dbReference type="SAM" id="MobiDB-lite"/>
    </source>
</evidence>
<feature type="region of interest" description="Disordered" evidence="1">
    <location>
        <begin position="219"/>
        <end position="265"/>
    </location>
</feature>
<organism evidence="3 4">
    <name type="scientific">Kipferlia bialata</name>
    <dbReference type="NCBI Taxonomy" id="797122"/>
    <lineage>
        <taxon>Eukaryota</taxon>
        <taxon>Metamonada</taxon>
        <taxon>Carpediemonas-like organisms</taxon>
        <taxon>Kipferlia</taxon>
    </lineage>
</organism>
<gene>
    <name evidence="3" type="ORF">KIPB_009223</name>
</gene>
<name>A0A9K3GM44_9EUKA</name>
<protein>
    <recommendedName>
        <fullName evidence="2">Reverse transcriptase domain-containing protein</fullName>
    </recommendedName>
</protein>
<feature type="region of interest" description="Disordered" evidence="1">
    <location>
        <begin position="335"/>
        <end position="373"/>
    </location>
</feature>
<accession>A0A9K3GM44</accession>
<dbReference type="PANTHER" id="PTHR33050">
    <property type="entry name" value="REVERSE TRANSCRIPTASE DOMAIN-CONTAINING PROTEIN"/>
    <property type="match status" value="1"/>
</dbReference>
<dbReference type="EMBL" id="BDIP01003068">
    <property type="protein sequence ID" value="GIQ87225.1"/>
    <property type="molecule type" value="Genomic_DNA"/>
</dbReference>
<sequence>MPSTTVVSETSSVAGSAPSDTSTEVAEGSAASATANAAANAAAAVAAKAAAAVAAAGATVPASSLGAAGLPRTRPVSVSAPDISAAVQAAVAAAMREVQVDLADQVNRYIQSNAPEPQPLTVPPSPPLFREYVETTHAPSALMISHLQRLHLRVLQRLHSLDTNYEVADEVTECFHALHLALAAPLDNARVWPLTEAIMSASHSTEWARIIDAEVATHGIRSTRRGRQNRSNRRGGRQNGNSNGTSARGKQATKTSASNAESCSSAITSEHVEAIASVAPPSFESPEASPAVIAPVPSSAVIAPVPSARVGPQSSVVTARRGIPLLAAQYSPAVPSGSVRQRLESSRGNGPLPCHNDAPGPCQPVPGSAVDDGGPIMLSVMPDLPVRFTDTPTVPTAHDDAPDESFERSCPVISTSVKAPEILASEFNNSEMFCSAIGTSVKASEFINSEMSCSAIGTSVKAPEILASESCHPVMAPEPCGNMPPRFLEFSDVPDGRFRVSDHPVPPTGIGTSARLRSGELHPRVRPPTHRHPSAPSPRGLSTLPRFTPAPSASTLFGRCSGTHISVSDGMDDELFAEVEAYLEAGAYEIGPAVAGGHLFGVNRKVGKVRVIHDLSPVNTNAHPPTYRLWAARRAALRLRRGDWLAVLDLKSGYSQVVLSEASRTFCGAILPDERHIRARTLPFGLSASPYLFQRITAALGRYIEARTGAKVVVYIDDFLVASPSRKRLMFALHFIRAISPILGVVWGAKSVWHPSQRARYLGLVIDTVKGHFHVPRDKADEISRQIQFVLALKRVRRRLLLSLAGSIGYLRPAFQQCLLRLRGVQSQAGPSGFCVLAPRTRADLTWFLSHLSAPILPLSPFLPPASPLWLSTDATLKDWGAVLWRNGKKVASVHGIFAIPDHHIMVSEGRALVNALERWSHLLSSTPLLWLCDNVATLAVIAKGSLKAPQALLDIGRQVADWQIGHHCTITARYVQSALNHDADALSRPLDPPPSPLPHWHRLVARFGHPQVTWAKLCPSLLSQLEGGPQGRPWRDRKTLWWESPSRIHEALLLLERWAYPSSSGRPPFSEDPATVIVVMPRWRRAPWFQTLTDLACIRETFTVPEDFELPWGISQAFRRQGAVPKLLVFGIRVRRHTCSSLCLPQMH</sequence>
<feature type="compositionally biased region" description="Basic residues" evidence="1">
    <location>
        <begin position="524"/>
        <end position="533"/>
    </location>
</feature>
<dbReference type="AlphaFoldDB" id="A0A9K3GM44"/>
<reference evidence="3 4" key="1">
    <citation type="journal article" date="2018" name="PLoS ONE">
        <title>The draft genome of Kipferlia bialata reveals reductive genome evolution in fornicate parasites.</title>
        <authorList>
            <person name="Tanifuji G."/>
            <person name="Takabayashi S."/>
            <person name="Kume K."/>
            <person name="Takagi M."/>
            <person name="Nakayama T."/>
            <person name="Kamikawa R."/>
            <person name="Inagaki Y."/>
            <person name="Hashimoto T."/>
        </authorList>
    </citation>
    <scope>NUCLEOTIDE SEQUENCE [LARGE SCALE GENOMIC DNA]</scope>
    <source>
        <strain evidence="3">NY0173</strain>
    </source>
</reference>
<dbReference type="InterPro" id="IPR043128">
    <property type="entry name" value="Rev_trsase/Diguanyl_cyclase"/>
</dbReference>
<comment type="caution">
    <text evidence="3">The sequence shown here is derived from an EMBL/GenBank/DDBJ whole genome shotgun (WGS) entry which is preliminary data.</text>
</comment>
<feature type="compositionally biased region" description="Polar residues" evidence="1">
    <location>
        <begin position="252"/>
        <end position="265"/>
    </location>
</feature>
<feature type="region of interest" description="Disordered" evidence="1">
    <location>
        <begin position="1"/>
        <end position="25"/>
    </location>
</feature>
<feature type="domain" description="Reverse transcriptase" evidence="2">
    <location>
        <begin position="583"/>
        <end position="766"/>
    </location>
</feature>
<dbReference type="Pfam" id="PF00078">
    <property type="entry name" value="RVT_1"/>
    <property type="match status" value="1"/>
</dbReference>
<feature type="compositionally biased region" description="Basic residues" evidence="1">
    <location>
        <begin position="221"/>
        <end position="236"/>
    </location>
</feature>
<dbReference type="Proteomes" id="UP000265618">
    <property type="component" value="Unassembled WGS sequence"/>
</dbReference>
<dbReference type="PANTHER" id="PTHR33050:SF7">
    <property type="entry name" value="RIBONUCLEASE H"/>
    <property type="match status" value="1"/>
</dbReference>
<dbReference type="InterPro" id="IPR000477">
    <property type="entry name" value="RT_dom"/>
</dbReference>
<dbReference type="Gene3D" id="3.30.70.270">
    <property type="match status" value="1"/>
</dbReference>
<evidence type="ECO:0000313" key="4">
    <source>
        <dbReference type="Proteomes" id="UP000265618"/>
    </source>
</evidence>
<dbReference type="SUPFAM" id="SSF56672">
    <property type="entry name" value="DNA/RNA polymerases"/>
    <property type="match status" value="1"/>
</dbReference>